<dbReference type="EMBL" id="CP036262">
    <property type="protein sequence ID" value="QDS92471.1"/>
    <property type="molecule type" value="Genomic_DNA"/>
</dbReference>
<accession>A0A517MC72</accession>
<keyword evidence="3" id="KW-1185">Reference proteome</keyword>
<reference evidence="2 3" key="1">
    <citation type="submission" date="2019-02" db="EMBL/GenBank/DDBJ databases">
        <title>Deep-cultivation of Planctomycetes and their phenomic and genomic characterization uncovers novel biology.</title>
        <authorList>
            <person name="Wiegand S."/>
            <person name="Jogler M."/>
            <person name="Boedeker C."/>
            <person name="Pinto D."/>
            <person name="Vollmers J."/>
            <person name="Rivas-Marin E."/>
            <person name="Kohn T."/>
            <person name="Peeters S.H."/>
            <person name="Heuer A."/>
            <person name="Rast P."/>
            <person name="Oberbeckmann S."/>
            <person name="Bunk B."/>
            <person name="Jeske O."/>
            <person name="Meyerdierks A."/>
            <person name="Storesund J.E."/>
            <person name="Kallscheuer N."/>
            <person name="Luecker S."/>
            <person name="Lage O.M."/>
            <person name="Pohl T."/>
            <person name="Merkel B.J."/>
            <person name="Hornburger P."/>
            <person name="Mueller R.-W."/>
            <person name="Bruemmer F."/>
            <person name="Labrenz M."/>
            <person name="Spormann A.M."/>
            <person name="Op den Camp H."/>
            <person name="Overmann J."/>
            <person name="Amann R."/>
            <person name="Jetten M.S.M."/>
            <person name="Mascher T."/>
            <person name="Medema M.H."/>
            <person name="Devos D.P."/>
            <person name="Kaster A.-K."/>
            <person name="Ovreas L."/>
            <person name="Rohde M."/>
            <person name="Galperin M.Y."/>
            <person name="Jogler C."/>
        </authorList>
    </citation>
    <scope>NUCLEOTIDE SEQUENCE [LARGE SCALE GENOMIC DNA]</scope>
    <source>
        <strain evidence="2 3">FF011L</strain>
    </source>
</reference>
<sequence>MTFSNQFAHDEEFADFCVRLLKAVLKCESFEKYAKRGESQNGIDIIDMAHGTPLRAAQCKLHEPHKTCPPAEIREEVRKAASCDFKLDEFYILTAAKKTRYTDNAVLEINRDREHGQSFTTFVWTWQEIETKLRELDPVARDRVQNAGKNGSVESFRAVMKELMPEFAANSVQSGNYILQSKFKLIETHLKNHDRSLAKYELEQIDAMPAENQSSDDRYLVHRFNAKYLMLVGQFDEAAHRFLEAYDARPELDQARINRSLALELLGKKAKAWEQASELLREGIRTEPLPTIAYRNAPRPHSDEVKSWYEDQLDTSEELNLTLADEAREDERPEDSIRYSNRAIEINNDSARGYLLRGFAHHNLALSGDPKLKAERLVHAERDYLLVHDMTVEPLPDGLVADVCRNLGNVRFLLGRPNAAEAFEEAIHKADQKGPYVEQCLSFLCSTRKFKTANRILQEHGIDDANLNQRFLKLVVARYNREPDSDVDFIGAMLDLFSEGEFQRRDECLGFVAQWSIDDCQTQEAIVQLDALKDRLDPFEFECCMAWLQHVSKNSVAAKKHAAEAKRNLRADSPENYIGLLAQVFIDLDEDAQALPLLQQRTDSTRLNSETKTLLDCAQRLQQHDVMLKTCELLRANKADNEATRSLEMQILFAYTPKKAAALIHELVVEHPNDRSLYAWLCLTETRLNGGYDQLDESRLPMTDDVSAYESKRVLIPLIALERYSAAVRYAYDVLRFNQGDELSHSNYLWLFMEHARKSDLDLDATVVRLDCAVTFREFGGDKKTVIIEQHVAEQRFDGEIAEDSGFAQAIIGKNIGDIAVISPESIQPREITIEAISSKFVYRYQRVLTEFQLRFPHSNTIQMLRVLDGEDMDLSPIRRSLEERRKHCESILALFRNHPLPISALAEWLGIGFYDAHEVLASMPDIGIRASFDLVKLQGKELATNSFTQNQHLVLDLSAVITIEKLGLWKSLRTYQLVATRSVFEHFRLEAENLSVNRSTGTLTLAESGQVAFQEISEGESHTRIEVANGIVDNIKQHCTVVDSFAAASVALDLREAFDDVGAFPVLDSMAVADNVEGYLLWSDEAFVQTTALHDFELPSIGVQKVLAQLRKDGAITPLQRDEFVAKLMGWNYTPMLWDSYVALAAARLSNWEPTKWPFTSIIEQFGKNSWTLRAKCKLALRLFIKLYSATGGNVSETQLLLAVMNAIGVSTAADLIRADAFEASRPNQEMLDSITVSLNVWKGGWLGR</sequence>
<protein>
    <recommendedName>
        <fullName evidence="1">PIN domain-containing protein</fullName>
    </recommendedName>
</protein>
<dbReference type="Proteomes" id="UP000320672">
    <property type="component" value="Chromosome"/>
</dbReference>
<dbReference type="Pfam" id="PF20698">
    <property type="entry name" value="PIN-TPR-GreABC"/>
    <property type="match status" value="1"/>
</dbReference>
<evidence type="ECO:0000313" key="3">
    <source>
        <dbReference type="Proteomes" id="UP000320672"/>
    </source>
</evidence>
<feature type="domain" description="PIN" evidence="1">
    <location>
        <begin position="955"/>
        <end position="1093"/>
    </location>
</feature>
<dbReference type="SUPFAM" id="SSF48452">
    <property type="entry name" value="TPR-like"/>
    <property type="match status" value="1"/>
</dbReference>
<evidence type="ECO:0000259" key="1">
    <source>
        <dbReference type="Pfam" id="PF20698"/>
    </source>
</evidence>
<dbReference type="OrthoDB" id="233486at2"/>
<dbReference type="InterPro" id="IPR011990">
    <property type="entry name" value="TPR-like_helical_dom_sf"/>
</dbReference>
<proteinExistence type="predicted"/>
<gene>
    <name evidence="2" type="ORF">FF011L_12140</name>
</gene>
<dbReference type="AlphaFoldDB" id="A0A517MC72"/>
<evidence type="ECO:0000313" key="2">
    <source>
        <dbReference type="EMBL" id="QDS92471.1"/>
    </source>
</evidence>
<dbReference type="RefSeq" id="WP_145350720.1">
    <property type="nucleotide sequence ID" value="NZ_CP036262.1"/>
</dbReference>
<dbReference type="KEGG" id="rml:FF011L_12140"/>
<name>A0A517MC72_9BACT</name>
<organism evidence="2 3">
    <name type="scientific">Roseimaritima multifibrata</name>
    <dbReference type="NCBI Taxonomy" id="1930274"/>
    <lineage>
        <taxon>Bacteria</taxon>
        <taxon>Pseudomonadati</taxon>
        <taxon>Planctomycetota</taxon>
        <taxon>Planctomycetia</taxon>
        <taxon>Pirellulales</taxon>
        <taxon>Pirellulaceae</taxon>
        <taxon>Roseimaritima</taxon>
    </lineage>
</organism>
<dbReference type="InterPro" id="IPR048987">
    <property type="entry name" value="PIN-TPR-GreABC"/>
</dbReference>
<dbReference type="Gene3D" id="1.25.40.10">
    <property type="entry name" value="Tetratricopeptide repeat domain"/>
    <property type="match status" value="1"/>
</dbReference>